<protein>
    <submittedName>
        <fullName evidence="4">XRE family transcriptional regulator</fullName>
    </submittedName>
</protein>
<evidence type="ECO:0000256" key="2">
    <source>
        <dbReference type="SAM" id="MobiDB-lite"/>
    </source>
</evidence>
<dbReference type="InterPro" id="IPR050807">
    <property type="entry name" value="TransReg_Diox_bact_type"/>
</dbReference>
<dbReference type="InterPro" id="IPR010982">
    <property type="entry name" value="Lambda_DNA-bd_dom_sf"/>
</dbReference>
<dbReference type="OrthoDB" id="9814751at2"/>
<dbReference type="Proteomes" id="UP000028824">
    <property type="component" value="Unassembled WGS sequence"/>
</dbReference>
<dbReference type="InterPro" id="IPR013096">
    <property type="entry name" value="Cupin_2"/>
</dbReference>
<dbReference type="Pfam" id="PF07883">
    <property type="entry name" value="Cupin_2"/>
    <property type="match status" value="1"/>
</dbReference>
<comment type="caution">
    <text evidence="4">The sequence shown here is derived from an EMBL/GenBank/DDBJ whole genome shotgun (WGS) entry which is preliminary data.</text>
</comment>
<evidence type="ECO:0000259" key="3">
    <source>
        <dbReference type="PROSITE" id="PS50943"/>
    </source>
</evidence>
<keyword evidence="1" id="KW-0238">DNA-binding</keyword>
<dbReference type="SMART" id="SM00530">
    <property type="entry name" value="HTH_XRE"/>
    <property type="match status" value="1"/>
</dbReference>
<dbReference type="InterPro" id="IPR014710">
    <property type="entry name" value="RmlC-like_jellyroll"/>
</dbReference>
<organism evidence="4 5">
    <name type="scientific">Paenirhodobacter enshiensis</name>
    <dbReference type="NCBI Taxonomy" id="1105367"/>
    <lineage>
        <taxon>Bacteria</taxon>
        <taxon>Pseudomonadati</taxon>
        <taxon>Pseudomonadota</taxon>
        <taxon>Alphaproteobacteria</taxon>
        <taxon>Rhodobacterales</taxon>
        <taxon>Rhodobacter group</taxon>
        <taxon>Paenirhodobacter</taxon>
    </lineage>
</organism>
<gene>
    <name evidence="4" type="ORF">CG50_08345</name>
</gene>
<keyword evidence="5" id="KW-1185">Reference proteome</keyword>
<accession>A0A086XRL7</accession>
<dbReference type="SUPFAM" id="SSF51182">
    <property type="entry name" value="RmlC-like cupins"/>
    <property type="match status" value="1"/>
</dbReference>
<dbReference type="InterPro" id="IPR011051">
    <property type="entry name" value="RmlC_Cupin_sf"/>
</dbReference>
<dbReference type="Gene3D" id="1.10.260.40">
    <property type="entry name" value="lambda repressor-like DNA-binding domains"/>
    <property type="match status" value="1"/>
</dbReference>
<dbReference type="Gene3D" id="2.60.120.10">
    <property type="entry name" value="Jelly Rolls"/>
    <property type="match status" value="1"/>
</dbReference>
<dbReference type="CDD" id="cd00093">
    <property type="entry name" value="HTH_XRE"/>
    <property type="match status" value="1"/>
</dbReference>
<dbReference type="InterPro" id="IPR001387">
    <property type="entry name" value="Cro/C1-type_HTH"/>
</dbReference>
<dbReference type="RefSeq" id="WP_036639562.1">
    <property type="nucleotide sequence ID" value="NZ_JFZB01000038.1"/>
</dbReference>
<evidence type="ECO:0000256" key="1">
    <source>
        <dbReference type="ARBA" id="ARBA00023125"/>
    </source>
</evidence>
<reference evidence="4 5" key="1">
    <citation type="submission" date="2014-03" db="EMBL/GenBank/DDBJ databases">
        <title>Genome of Paenirhodobacter enshiensis DW2-9.</title>
        <authorList>
            <person name="Wang D."/>
            <person name="Wang G."/>
        </authorList>
    </citation>
    <scope>NUCLEOTIDE SEQUENCE [LARGE SCALE GENOMIC DNA]</scope>
    <source>
        <strain evidence="4 5">DW2-9</strain>
    </source>
</reference>
<sequence>MTRRPTTALGSEPGLRIRKLRQNRRMTLQELSTASDVSVGYISQVERGQATPSLGTLAQLAAALGVSVDYFVATPRQADSVTRQAERPRFSVGASPLTYEQIGAEFPGHELTSFIVNMPVGYTSEETRHEGEELIYVLEGTIEQVVEGHAFRLGTGDSIHFLGHLPHRWSNVGETPARVLWSGKMQHGATPSALRPDATHTPVDAKTDIPG</sequence>
<dbReference type="EMBL" id="JFZB01000038">
    <property type="protein sequence ID" value="KFI24667.1"/>
    <property type="molecule type" value="Genomic_DNA"/>
</dbReference>
<dbReference type="PANTHER" id="PTHR46797">
    <property type="entry name" value="HTH-TYPE TRANSCRIPTIONAL REGULATOR"/>
    <property type="match status" value="1"/>
</dbReference>
<proteinExistence type="predicted"/>
<dbReference type="PROSITE" id="PS50943">
    <property type="entry name" value="HTH_CROC1"/>
    <property type="match status" value="1"/>
</dbReference>
<dbReference type="SUPFAM" id="SSF47413">
    <property type="entry name" value="lambda repressor-like DNA-binding domains"/>
    <property type="match status" value="1"/>
</dbReference>
<dbReference type="GO" id="GO:0005829">
    <property type="term" value="C:cytosol"/>
    <property type="evidence" value="ECO:0007669"/>
    <property type="project" value="TreeGrafter"/>
</dbReference>
<dbReference type="eggNOG" id="COG1396">
    <property type="taxonomic scope" value="Bacteria"/>
</dbReference>
<dbReference type="STRING" id="1105367.CG50_08345"/>
<dbReference type="eggNOG" id="COG3837">
    <property type="taxonomic scope" value="Bacteria"/>
</dbReference>
<name>A0A086XRL7_9RHOB</name>
<dbReference type="GO" id="GO:0003700">
    <property type="term" value="F:DNA-binding transcription factor activity"/>
    <property type="evidence" value="ECO:0007669"/>
    <property type="project" value="TreeGrafter"/>
</dbReference>
<dbReference type="AlphaFoldDB" id="A0A086XRL7"/>
<feature type="region of interest" description="Disordered" evidence="2">
    <location>
        <begin position="187"/>
        <end position="211"/>
    </location>
</feature>
<feature type="domain" description="HTH cro/C1-type" evidence="3">
    <location>
        <begin position="17"/>
        <end position="71"/>
    </location>
</feature>
<dbReference type="CDD" id="cd02209">
    <property type="entry name" value="cupin_XRE_C"/>
    <property type="match status" value="1"/>
</dbReference>
<dbReference type="GO" id="GO:0003677">
    <property type="term" value="F:DNA binding"/>
    <property type="evidence" value="ECO:0007669"/>
    <property type="project" value="UniProtKB-KW"/>
</dbReference>
<dbReference type="Pfam" id="PF01381">
    <property type="entry name" value="HTH_3"/>
    <property type="match status" value="1"/>
</dbReference>
<evidence type="ECO:0000313" key="5">
    <source>
        <dbReference type="Proteomes" id="UP000028824"/>
    </source>
</evidence>
<evidence type="ECO:0000313" key="4">
    <source>
        <dbReference type="EMBL" id="KFI24667.1"/>
    </source>
</evidence>
<dbReference type="PANTHER" id="PTHR46797:SF25">
    <property type="entry name" value="TRANSCRIPTIONAL REGULATOR"/>
    <property type="match status" value="1"/>
</dbReference>